<sequence length="293" mass="33168">METETSLGALPVDCLANILSLTTPKQVCSLSLVASFFRSAAFSGAVWERFLPPDHRDIIAQSPNAADFLTSLSKRDLYFRLCDFPVLLDGDTKSFSLEKKSGKKCYMIAARALNIVWMDTPGYWQWIFLPHSRFPEVAELLDVCWLEICGKIKSTLLSPNTNYAAYLVFALQPRTYGFHHKLVDASIDIIGGYGQAKKQTVYLSTQVERETHPLFAPREFMNAVAGEEKAARLPKMRSDEWMEVELGEFFVTDGEDRGDICVSLREVRGHWKRGLNGLIIEGIEFRPKEETDK</sequence>
<dbReference type="InterPro" id="IPR001810">
    <property type="entry name" value="F-box_dom"/>
</dbReference>
<gene>
    <name evidence="2" type="ORF">CEPIT_LOCUS30245</name>
</gene>
<accession>A0AAV0F3H6</accession>
<evidence type="ECO:0000313" key="3">
    <source>
        <dbReference type="Proteomes" id="UP001152523"/>
    </source>
</evidence>
<evidence type="ECO:0000259" key="1">
    <source>
        <dbReference type="PROSITE" id="PS50181"/>
    </source>
</evidence>
<dbReference type="AlphaFoldDB" id="A0AAV0F3H6"/>
<evidence type="ECO:0000313" key="2">
    <source>
        <dbReference type="EMBL" id="CAH9129940.1"/>
    </source>
</evidence>
<feature type="domain" description="F-box" evidence="1">
    <location>
        <begin position="4"/>
        <end position="50"/>
    </location>
</feature>
<dbReference type="SUPFAM" id="SSF81383">
    <property type="entry name" value="F-box domain"/>
    <property type="match status" value="1"/>
</dbReference>
<organism evidence="2 3">
    <name type="scientific">Cuscuta epithymum</name>
    <dbReference type="NCBI Taxonomy" id="186058"/>
    <lineage>
        <taxon>Eukaryota</taxon>
        <taxon>Viridiplantae</taxon>
        <taxon>Streptophyta</taxon>
        <taxon>Embryophyta</taxon>
        <taxon>Tracheophyta</taxon>
        <taxon>Spermatophyta</taxon>
        <taxon>Magnoliopsida</taxon>
        <taxon>eudicotyledons</taxon>
        <taxon>Gunneridae</taxon>
        <taxon>Pentapetalae</taxon>
        <taxon>asterids</taxon>
        <taxon>lamiids</taxon>
        <taxon>Solanales</taxon>
        <taxon>Convolvulaceae</taxon>
        <taxon>Cuscuteae</taxon>
        <taxon>Cuscuta</taxon>
        <taxon>Cuscuta subgen. Cuscuta</taxon>
    </lineage>
</organism>
<dbReference type="Pfam" id="PF12937">
    <property type="entry name" value="F-box-like"/>
    <property type="match status" value="1"/>
</dbReference>
<dbReference type="InterPro" id="IPR036047">
    <property type="entry name" value="F-box-like_dom_sf"/>
</dbReference>
<keyword evidence="3" id="KW-1185">Reference proteome</keyword>
<comment type="caution">
    <text evidence="2">The sequence shown here is derived from an EMBL/GenBank/DDBJ whole genome shotgun (WGS) entry which is preliminary data.</text>
</comment>
<dbReference type="InterPro" id="IPR025886">
    <property type="entry name" value="PP2-like"/>
</dbReference>
<dbReference type="EMBL" id="CAMAPF010000958">
    <property type="protein sequence ID" value="CAH9129940.1"/>
    <property type="molecule type" value="Genomic_DNA"/>
</dbReference>
<protein>
    <recommendedName>
        <fullName evidence="1">F-box domain-containing protein</fullName>
    </recommendedName>
</protein>
<dbReference type="PANTHER" id="PTHR32278:SF111">
    <property type="entry name" value="F-BOX PROTEIN PP2-B12-RELATED"/>
    <property type="match status" value="1"/>
</dbReference>
<dbReference type="PROSITE" id="PS50181">
    <property type="entry name" value="FBOX"/>
    <property type="match status" value="1"/>
</dbReference>
<name>A0AAV0F3H6_9ASTE</name>
<reference evidence="2" key="1">
    <citation type="submission" date="2022-07" db="EMBL/GenBank/DDBJ databases">
        <authorList>
            <person name="Macas J."/>
            <person name="Novak P."/>
            <person name="Neumann P."/>
        </authorList>
    </citation>
    <scope>NUCLEOTIDE SEQUENCE</scope>
</reference>
<dbReference type="CDD" id="cd22162">
    <property type="entry name" value="F-box_AtSKIP3-like"/>
    <property type="match status" value="1"/>
</dbReference>
<proteinExistence type="predicted"/>
<dbReference type="Pfam" id="PF14299">
    <property type="entry name" value="PP2"/>
    <property type="match status" value="1"/>
</dbReference>
<dbReference type="Proteomes" id="UP001152523">
    <property type="component" value="Unassembled WGS sequence"/>
</dbReference>
<dbReference type="PANTHER" id="PTHR32278">
    <property type="entry name" value="F-BOX DOMAIN-CONTAINING PROTEIN"/>
    <property type="match status" value="1"/>
</dbReference>